<evidence type="ECO:0000313" key="1">
    <source>
        <dbReference type="EMBL" id="HET99509.1"/>
    </source>
</evidence>
<evidence type="ECO:0000313" key="2">
    <source>
        <dbReference type="Proteomes" id="UP000885680"/>
    </source>
</evidence>
<dbReference type="PANTHER" id="PTHR37936:SF3">
    <property type="entry name" value="TRANSPOSASE INSC FOR INSERTION ELEMENT IS2A-RELATED"/>
    <property type="match status" value="1"/>
</dbReference>
<dbReference type="AlphaFoldDB" id="A0A9C9NCI7"/>
<accession>A0A9C9NCI7</accession>
<dbReference type="GO" id="GO:0004803">
    <property type="term" value="F:transposase activity"/>
    <property type="evidence" value="ECO:0007669"/>
    <property type="project" value="InterPro"/>
</dbReference>
<dbReference type="GO" id="GO:0006313">
    <property type="term" value="P:DNA transposition"/>
    <property type="evidence" value="ECO:0007669"/>
    <property type="project" value="InterPro"/>
</dbReference>
<dbReference type="Proteomes" id="UP000885680">
    <property type="component" value="Unassembled WGS sequence"/>
</dbReference>
<reference evidence="1" key="1">
    <citation type="journal article" date="2020" name="mSystems">
        <title>Genome- and Community-Level Interaction Insights into Carbon Utilization and Element Cycling Functions of Hydrothermarchaeota in Hydrothermal Sediment.</title>
        <authorList>
            <person name="Zhou Z."/>
            <person name="Liu Y."/>
            <person name="Xu W."/>
            <person name="Pan J."/>
            <person name="Luo Z.H."/>
            <person name="Li M."/>
        </authorList>
    </citation>
    <scope>NUCLEOTIDE SEQUENCE</scope>
    <source>
        <strain evidence="1">HyVt-347</strain>
    </source>
</reference>
<sequence length="160" mass="17801">MRQDRCFAAWCGNHGANSEDNHVAFQQIDIARDRGRRRPWPTSFKEQVVLETLVPGASVSAIARQHDIDTSLIYRWRRQCRVEKVDDVGGGRFLPVAISDQVPGTRGKTEVATRTAGRSKPRRAASRIEIELAGGRTIRVDAGIDAEALARILDVVDRRG</sequence>
<gene>
    <name evidence="1" type="ORF">ENH89_03875</name>
</gene>
<dbReference type="GO" id="GO:0043565">
    <property type="term" value="F:sequence-specific DNA binding"/>
    <property type="evidence" value="ECO:0007669"/>
    <property type="project" value="InterPro"/>
</dbReference>
<evidence type="ECO:0008006" key="3">
    <source>
        <dbReference type="Google" id="ProtNLM"/>
    </source>
</evidence>
<dbReference type="InterPro" id="IPR002514">
    <property type="entry name" value="Transposase_8"/>
</dbReference>
<dbReference type="Pfam" id="PF01527">
    <property type="entry name" value="HTH_Tnp_1"/>
    <property type="match status" value="1"/>
</dbReference>
<dbReference type="SUPFAM" id="SSF48295">
    <property type="entry name" value="TrpR-like"/>
    <property type="match status" value="1"/>
</dbReference>
<dbReference type="EMBL" id="DRGN01000054">
    <property type="protein sequence ID" value="HET99509.1"/>
    <property type="molecule type" value="Genomic_DNA"/>
</dbReference>
<protein>
    <recommendedName>
        <fullName evidence="3">Transposase</fullName>
    </recommendedName>
</protein>
<name>A0A9C9NCI7_9HYPH</name>
<dbReference type="PANTHER" id="PTHR37936">
    <property type="entry name" value="TRANSPOSASE INSC FOR INSERTION ELEMENT IS2A-RELATED"/>
    <property type="match status" value="1"/>
</dbReference>
<organism evidence="1 2">
    <name type="scientific">Aurantimonas coralicida</name>
    <dbReference type="NCBI Taxonomy" id="182270"/>
    <lineage>
        <taxon>Bacteria</taxon>
        <taxon>Pseudomonadati</taxon>
        <taxon>Pseudomonadota</taxon>
        <taxon>Alphaproteobacteria</taxon>
        <taxon>Hyphomicrobiales</taxon>
        <taxon>Aurantimonadaceae</taxon>
        <taxon>Aurantimonas</taxon>
    </lineage>
</organism>
<comment type="caution">
    <text evidence="1">The sequence shown here is derived from an EMBL/GenBank/DDBJ whole genome shotgun (WGS) entry which is preliminary data.</text>
</comment>
<dbReference type="NCBIfam" id="NF047595">
    <property type="entry name" value="IS66_ISRel24_TnpA"/>
    <property type="match status" value="1"/>
</dbReference>
<dbReference type="InterPro" id="IPR010921">
    <property type="entry name" value="Trp_repressor/repl_initiator"/>
</dbReference>
<proteinExistence type="predicted"/>